<sequence>MIAIQIQLNPNLYLRDPQETKLGKRIIEHSIILIDDLGFEKFTFKKLATQIDSTEASIYRYFKNKHKLLIYLVSWYWEWMKFQIDFNTMNIEDVDKRLKIALSVLVESSQKNPAIGYVDENLLHSIVVAESSKAYHTKLVDKENKDGYFANYKVLCECIAKIILEKNPAYPYPKALSSTLIEMANNNIYFAQHLPALTDVKINQGDLEDIKRLLEHFAFSSIANVQNH</sequence>
<protein>
    <submittedName>
        <fullName evidence="4">TetR/AcrR family transcriptional regulator</fullName>
    </submittedName>
</protein>
<proteinExistence type="predicted"/>
<dbReference type="KEGG" id="aup:AsAng_0018210"/>
<dbReference type="InterPro" id="IPR001647">
    <property type="entry name" value="HTH_TetR"/>
</dbReference>
<feature type="domain" description="HTH tetR-type" evidence="3">
    <location>
        <begin position="20"/>
        <end position="80"/>
    </location>
</feature>
<accession>A0A916DSC8</accession>
<dbReference type="RefSeq" id="WP_264792317.1">
    <property type="nucleotide sequence ID" value="NZ_AP026867.1"/>
</dbReference>
<evidence type="ECO:0000259" key="3">
    <source>
        <dbReference type="PROSITE" id="PS50977"/>
    </source>
</evidence>
<dbReference type="Proteomes" id="UP001060919">
    <property type="component" value="Chromosome"/>
</dbReference>
<feature type="DNA-binding region" description="H-T-H motif" evidence="2">
    <location>
        <begin position="43"/>
        <end position="62"/>
    </location>
</feature>
<dbReference type="Pfam" id="PF00440">
    <property type="entry name" value="TetR_N"/>
    <property type="match status" value="1"/>
</dbReference>
<dbReference type="AlphaFoldDB" id="A0A916DSC8"/>
<dbReference type="GO" id="GO:0003677">
    <property type="term" value="F:DNA binding"/>
    <property type="evidence" value="ECO:0007669"/>
    <property type="project" value="UniProtKB-UniRule"/>
</dbReference>
<dbReference type="SUPFAM" id="SSF46689">
    <property type="entry name" value="Homeodomain-like"/>
    <property type="match status" value="1"/>
</dbReference>
<evidence type="ECO:0000256" key="2">
    <source>
        <dbReference type="PROSITE-ProRule" id="PRU00335"/>
    </source>
</evidence>
<evidence type="ECO:0000313" key="5">
    <source>
        <dbReference type="Proteomes" id="UP001060919"/>
    </source>
</evidence>
<keyword evidence="1 2" id="KW-0238">DNA-binding</keyword>
<dbReference type="PROSITE" id="PS50977">
    <property type="entry name" value="HTH_TETR_2"/>
    <property type="match status" value="1"/>
</dbReference>
<dbReference type="InterPro" id="IPR009057">
    <property type="entry name" value="Homeodomain-like_sf"/>
</dbReference>
<keyword evidence="5" id="KW-1185">Reference proteome</keyword>
<evidence type="ECO:0000313" key="4">
    <source>
        <dbReference type="EMBL" id="BDS11110.1"/>
    </source>
</evidence>
<gene>
    <name evidence="4" type="ORF">AsAng_0018210</name>
</gene>
<evidence type="ECO:0000256" key="1">
    <source>
        <dbReference type="ARBA" id="ARBA00023125"/>
    </source>
</evidence>
<name>A0A916DSC8_9BACT</name>
<dbReference type="EMBL" id="AP026867">
    <property type="protein sequence ID" value="BDS11110.1"/>
    <property type="molecule type" value="Genomic_DNA"/>
</dbReference>
<dbReference type="Gene3D" id="1.10.357.10">
    <property type="entry name" value="Tetracycline Repressor, domain 2"/>
    <property type="match status" value="1"/>
</dbReference>
<reference evidence="4" key="1">
    <citation type="submission" date="2022-09" db="EMBL/GenBank/DDBJ databases">
        <title>Aureispira anguillicida sp. nov., isolated from Leptocephalus of Japanese eel Anguilla japonica.</title>
        <authorList>
            <person name="Yuasa K."/>
            <person name="Mekata T."/>
            <person name="Ikunari K."/>
        </authorList>
    </citation>
    <scope>NUCLEOTIDE SEQUENCE</scope>
    <source>
        <strain evidence="4">EL160426</strain>
    </source>
</reference>
<organism evidence="4 5">
    <name type="scientific">Aureispira anguillae</name>
    <dbReference type="NCBI Taxonomy" id="2864201"/>
    <lineage>
        <taxon>Bacteria</taxon>
        <taxon>Pseudomonadati</taxon>
        <taxon>Bacteroidota</taxon>
        <taxon>Saprospiria</taxon>
        <taxon>Saprospirales</taxon>
        <taxon>Saprospiraceae</taxon>
        <taxon>Aureispira</taxon>
    </lineage>
</organism>